<evidence type="ECO:0000313" key="7">
    <source>
        <dbReference type="Proteomes" id="UP000441455"/>
    </source>
</evidence>
<comment type="caution">
    <text evidence="5">Lacks conserved residue(s) required for the propagation of feature annotation.</text>
</comment>
<evidence type="ECO:0000256" key="3">
    <source>
        <dbReference type="ARBA" id="ARBA00022989"/>
    </source>
</evidence>
<dbReference type="GO" id="GO:0005886">
    <property type="term" value="C:plasma membrane"/>
    <property type="evidence" value="ECO:0007669"/>
    <property type="project" value="UniProtKB-SubCell"/>
</dbReference>
<protein>
    <recommendedName>
        <fullName evidence="5">UPF0756 membrane protein FX155_01985</fullName>
    </recommendedName>
</protein>
<feature type="transmembrane region" description="Helical" evidence="5">
    <location>
        <begin position="49"/>
        <end position="70"/>
    </location>
</feature>
<keyword evidence="4 5" id="KW-0472">Membrane</keyword>
<organism evidence="6 7">
    <name type="scientific">Acidaminococcus fermentans</name>
    <dbReference type="NCBI Taxonomy" id="905"/>
    <lineage>
        <taxon>Bacteria</taxon>
        <taxon>Bacillati</taxon>
        <taxon>Bacillota</taxon>
        <taxon>Negativicutes</taxon>
        <taxon>Acidaminococcales</taxon>
        <taxon>Acidaminococcaceae</taxon>
        <taxon>Acidaminococcus</taxon>
    </lineage>
</organism>
<dbReference type="InterPro" id="IPR007382">
    <property type="entry name" value="UPF0756_TM"/>
</dbReference>
<name>A0A6N7VZT5_ACIFE</name>
<keyword evidence="3 5" id="KW-1133">Transmembrane helix</keyword>
<evidence type="ECO:0000256" key="4">
    <source>
        <dbReference type="ARBA" id="ARBA00023136"/>
    </source>
</evidence>
<keyword evidence="1 5" id="KW-1003">Cell membrane</keyword>
<dbReference type="RefSeq" id="WP_022487503.1">
    <property type="nucleotide sequence ID" value="NZ_CALEXD010000014.1"/>
</dbReference>
<comment type="similarity">
    <text evidence="5">Belongs to the UPF0756 family.</text>
</comment>
<dbReference type="Pfam" id="PF04284">
    <property type="entry name" value="DUF441"/>
    <property type="match status" value="1"/>
</dbReference>
<dbReference type="OrthoDB" id="80306at2"/>
<dbReference type="PANTHER" id="PTHR38452:SF1">
    <property type="entry name" value="UPF0756 MEMBRANE PROTEIN YEAL"/>
    <property type="match status" value="1"/>
</dbReference>
<dbReference type="AlphaFoldDB" id="A0A6N7VZT5"/>
<evidence type="ECO:0000256" key="2">
    <source>
        <dbReference type="ARBA" id="ARBA00022692"/>
    </source>
</evidence>
<comment type="subcellular location">
    <subcellularLocation>
        <location evidence="5">Cell membrane</location>
        <topology evidence="5">Multi-pass membrane protein</topology>
    </subcellularLocation>
</comment>
<proteinExistence type="inferred from homology"/>
<dbReference type="Proteomes" id="UP000441455">
    <property type="component" value="Unassembled WGS sequence"/>
</dbReference>
<feature type="transmembrane region" description="Helical" evidence="5">
    <location>
        <begin position="113"/>
        <end position="142"/>
    </location>
</feature>
<keyword evidence="2 5" id="KW-0812">Transmembrane</keyword>
<reference evidence="6 7" key="1">
    <citation type="submission" date="2019-08" db="EMBL/GenBank/DDBJ databases">
        <title>In-depth cultivation of the pig gut microbiome towards novel bacterial diversity and tailored functional studies.</title>
        <authorList>
            <person name="Wylensek D."/>
            <person name="Hitch T.C.A."/>
            <person name="Clavel T."/>
        </authorList>
    </citation>
    <scope>NUCLEOTIDE SEQUENCE [LARGE SCALE GENOMIC DNA]</scope>
    <source>
        <strain evidence="6 7">WCA-389-WT-5B</strain>
    </source>
</reference>
<dbReference type="HAMAP" id="MF_01874">
    <property type="entry name" value="UPF0756"/>
    <property type="match status" value="1"/>
</dbReference>
<dbReference type="EMBL" id="VULN01000002">
    <property type="protein sequence ID" value="MSS81388.1"/>
    <property type="molecule type" value="Genomic_DNA"/>
</dbReference>
<comment type="caution">
    <text evidence="6">The sequence shown here is derived from an EMBL/GenBank/DDBJ whole genome shotgun (WGS) entry which is preliminary data.</text>
</comment>
<sequence length="151" mass="15908">MQPYLILGFLIVLGYLAHNLTVSYAAGLLVLLKLFLPEEKLLYFGGHGVNWGVMLLMAALMVPIATGKIGLAETLGVFKTPLGMASLVIGALVALLGRWGVELMGADPQVVAAMLIGTIIGVILFKGVPVGPMIASGILYCVMKVLGMVFH</sequence>
<gene>
    <name evidence="6" type="ORF">FX155_01985</name>
</gene>
<feature type="transmembrane region" description="Helical" evidence="5">
    <location>
        <begin position="82"/>
        <end position="101"/>
    </location>
</feature>
<dbReference type="PANTHER" id="PTHR38452">
    <property type="entry name" value="UPF0756 MEMBRANE PROTEIN YEAL"/>
    <property type="match status" value="1"/>
</dbReference>
<accession>A0A6N7VZT5</accession>
<evidence type="ECO:0000256" key="5">
    <source>
        <dbReference type="HAMAP-Rule" id="MF_01874"/>
    </source>
</evidence>
<evidence type="ECO:0000313" key="6">
    <source>
        <dbReference type="EMBL" id="MSS81388.1"/>
    </source>
</evidence>
<evidence type="ECO:0000256" key="1">
    <source>
        <dbReference type="ARBA" id="ARBA00022475"/>
    </source>
</evidence>